<dbReference type="OrthoDB" id="2999773at2759"/>
<reference evidence="1" key="1">
    <citation type="submission" date="2022-07" db="EMBL/GenBank/DDBJ databases">
        <title>Genome Sequence of Agrocybe chaxingu.</title>
        <authorList>
            <person name="Buettner E."/>
        </authorList>
    </citation>
    <scope>NUCLEOTIDE SEQUENCE</scope>
    <source>
        <strain evidence="1">MP-N11</strain>
    </source>
</reference>
<dbReference type="AlphaFoldDB" id="A0A9W8JU98"/>
<dbReference type="Pfam" id="PF20174">
    <property type="entry name" value="DUF6540"/>
    <property type="match status" value="1"/>
</dbReference>
<evidence type="ECO:0000313" key="2">
    <source>
        <dbReference type="Proteomes" id="UP001148786"/>
    </source>
</evidence>
<protein>
    <submittedName>
        <fullName evidence="1">Uncharacterized protein</fullName>
    </submittedName>
</protein>
<gene>
    <name evidence="1" type="ORF">NLJ89_g8643</name>
</gene>
<proteinExistence type="predicted"/>
<dbReference type="Proteomes" id="UP001148786">
    <property type="component" value="Unassembled WGS sequence"/>
</dbReference>
<dbReference type="InterPro" id="IPR046670">
    <property type="entry name" value="DUF6540"/>
</dbReference>
<keyword evidence="2" id="KW-1185">Reference proteome</keyword>
<evidence type="ECO:0000313" key="1">
    <source>
        <dbReference type="EMBL" id="KAJ3502975.1"/>
    </source>
</evidence>
<comment type="caution">
    <text evidence="1">The sequence shown here is derived from an EMBL/GenBank/DDBJ whole genome shotgun (WGS) entry which is preliminary data.</text>
</comment>
<name>A0A9W8JU98_9AGAR</name>
<sequence>MWSKTGLNTDIMASTEAIGTTRPVFLFVTPSPLFPAHWGLAIPDIDESTWVKVIHATGSVAEGFEHAFKRDYNTELSTTRYKKVFLGDVAQEHIVYKKDPSCPEEPRIDTAPVDRMEEIALAVPAPAASLNTVKDTSKPGTRVLVKNCQTWMREYVQALIAAGVSKQDALDILDKAPKN</sequence>
<dbReference type="EMBL" id="JANKHO010001205">
    <property type="protein sequence ID" value="KAJ3502975.1"/>
    <property type="molecule type" value="Genomic_DNA"/>
</dbReference>
<accession>A0A9W8JU98</accession>
<organism evidence="1 2">
    <name type="scientific">Agrocybe chaxingu</name>
    <dbReference type="NCBI Taxonomy" id="84603"/>
    <lineage>
        <taxon>Eukaryota</taxon>
        <taxon>Fungi</taxon>
        <taxon>Dikarya</taxon>
        <taxon>Basidiomycota</taxon>
        <taxon>Agaricomycotina</taxon>
        <taxon>Agaricomycetes</taxon>
        <taxon>Agaricomycetidae</taxon>
        <taxon>Agaricales</taxon>
        <taxon>Agaricineae</taxon>
        <taxon>Strophariaceae</taxon>
        <taxon>Agrocybe</taxon>
    </lineage>
</organism>